<dbReference type="Pfam" id="PF13296">
    <property type="entry name" value="T6SS_Vgr"/>
    <property type="match status" value="1"/>
</dbReference>
<evidence type="ECO:0000259" key="5">
    <source>
        <dbReference type="Pfam" id="PF13296"/>
    </source>
</evidence>
<dbReference type="InterPro" id="IPR006533">
    <property type="entry name" value="T6SS_Vgr_RhsGE"/>
</dbReference>
<gene>
    <name evidence="6" type="primary">vgrG</name>
    <name evidence="6" type="ORF">NX780_17320</name>
</gene>
<evidence type="ECO:0000256" key="2">
    <source>
        <dbReference type="SAM" id="MobiDB-lite"/>
    </source>
</evidence>
<dbReference type="Pfam" id="PF10106">
    <property type="entry name" value="DUF2345"/>
    <property type="match status" value="1"/>
</dbReference>
<protein>
    <submittedName>
        <fullName evidence="6">Type VI secretion system tip protein VgrG</fullName>
    </submittedName>
</protein>
<dbReference type="Pfam" id="PF04717">
    <property type="entry name" value="Phage_base_V"/>
    <property type="match status" value="1"/>
</dbReference>
<organism evidence="6 7">
    <name type="scientific">Massilia agri</name>
    <dbReference type="NCBI Taxonomy" id="1886785"/>
    <lineage>
        <taxon>Bacteria</taxon>
        <taxon>Pseudomonadati</taxon>
        <taxon>Pseudomonadota</taxon>
        <taxon>Betaproteobacteria</taxon>
        <taxon>Burkholderiales</taxon>
        <taxon>Oxalobacteraceae</taxon>
        <taxon>Telluria group</taxon>
        <taxon>Massilia</taxon>
    </lineage>
</organism>
<dbReference type="SUPFAM" id="SSF69255">
    <property type="entry name" value="gp5 N-terminal domain-like"/>
    <property type="match status" value="1"/>
</dbReference>
<dbReference type="RefSeq" id="WP_258829130.1">
    <property type="nucleotide sequence ID" value="NZ_JANUHA010000013.1"/>
</dbReference>
<dbReference type="Gene3D" id="3.55.50.10">
    <property type="entry name" value="Baseplate protein-like domains"/>
    <property type="match status" value="1"/>
</dbReference>
<feature type="compositionally biased region" description="Basic and acidic residues" evidence="2">
    <location>
        <begin position="1053"/>
        <end position="1074"/>
    </location>
</feature>
<accession>A0ABT2AQY6</accession>
<dbReference type="Gene3D" id="4.10.220.110">
    <property type="match status" value="1"/>
</dbReference>
<evidence type="ECO:0000313" key="7">
    <source>
        <dbReference type="Proteomes" id="UP001206572"/>
    </source>
</evidence>
<dbReference type="Pfam" id="PF05954">
    <property type="entry name" value="Phage_GPD"/>
    <property type="match status" value="1"/>
</dbReference>
<feature type="domain" description="Gp5/Type VI secretion system Vgr protein OB-fold" evidence="3">
    <location>
        <begin position="481"/>
        <end position="533"/>
    </location>
</feature>
<feature type="region of interest" description="Disordered" evidence="2">
    <location>
        <begin position="1047"/>
        <end position="1074"/>
    </location>
</feature>
<proteinExistence type="inferred from homology"/>
<evidence type="ECO:0000259" key="3">
    <source>
        <dbReference type="Pfam" id="PF04717"/>
    </source>
</evidence>
<comment type="similarity">
    <text evidence="1">Belongs to the VgrG protein family.</text>
</comment>
<evidence type="ECO:0000259" key="4">
    <source>
        <dbReference type="Pfam" id="PF10106"/>
    </source>
</evidence>
<reference evidence="6 7" key="1">
    <citation type="submission" date="2022-08" db="EMBL/GenBank/DDBJ databases">
        <title>Reclassification of Massilia species as members of the genera Telluria, Duganella, Pseudoduganella, Mokoshia gen. nov. and Zemynaea gen. nov. using orthogonal and non-orthogonal genome-based approaches.</title>
        <authorList>
            <person name="Bowman J.P."/>
        </authorList>
    </citation>
    <scope>NUCLEOTIDE SEQUENCE [LARGE SCALE GENOMIC DNA]</scope>
    <source>
        <strain evidence="6 7">JCM 31661</strain>
    </source>
</reference>
<dbReference type="InterPro" id="IPR006531">
    <property type="entry name" value="Gp5/Vgr_OB"/>
</dbReference>
<feature type="region of interest" description="Disordered" evidence="2">
    <location>
        <begin position="459"/>
        <end position="482"/>
    </location>
</feature>
<dbReference type="NCBIfam" id="TIGR01646">
    <property type="entry name" value="vgr_GE"/>
    <property type="match status" value="1"/>
</dbReference>
<evidence type="ECO:0000313" key="6">
    <source>
        <dbReference type="EMBL" id="MCS0598113.1"/>
    </source>
</evidence>
<dbReference type="InterPro" id="IPR018769">
    <property type="entry name" value="VgrG2_DUF2345"/>
</dbReference>
<dbReference type="InterPro" id="IPR037026">
    <property type="entry name" value="Vgr_OB-fold_dom_sf"/>
</dbReference>
<dbReference type="Gene3D" id="2.30.110.50">
    <property type="match status" value="1"/>
</dbReference>
<dbReference type="Gene3D" id="2.40.50.230">
    <property type="entry name" value="Gp5 N-terminal domain"/>
    <property type="match status" value="1"/>
</dbReference>
<feature type="domain" description="DUF2345" evidence="4">
    <location>
        <begin position="740"/>
        <end position="897"/>
    </location>
</feature>
<dbReference type="Proteomes" id="UP001206572">
    <property type="component" value="Unassembled WGS sequence"/>
</dbReference>
<keyword evidence="7" id="KW-1185">Reference proteome</keyword>
<sequence length="1074" mass="115454">MTSPIASLASAVLESLAGRYAQHRRVLKLTTPLGEDVLLAESLRGSEGLSEGFRFEVAALSLDAAIPLKALIGQPVLLELLTDGFGQNRNFHGHVTSAELNGANGGFARYRLVIEPWTRFLSLGRDSRVFQDMSVPDILDTVFRSWDSRGKLAPAWRFELADPGVYPKRSITTQYQESDFAFAERLMSEEGQFYFFEHGAECHTLVIADHNGAFVPNQKADVRFTQPGAVMREDSVDRWRIESKLQTNAVELASWDYRSRGLRAVTSSALDAIALPSRDLPGVYAYASRAHGQRIADRQLEALQAEREVHVGAGTVRSFVPGTTFTLHEHSRFDGNEDAAFTLVRVRHLAHNNLDADTGNALARLLGQCLLRKENEEELGSNLHAAGREPGTRPVYRNRFEAIPSRVPYRARRTDGHGALLHPRPVVQGQQTAIVVGPSGSVIHTDRDHRIKVQFHWQRGDASHSRLPHPSPDGHTGAPADDTAGTWVRVATPLAPVAGANWGSHALPRVGQEVLVDFLDGNIDRPVVIGAVYNGAGQPDAQSNQVVQGGGAATGNAPAWFPGEGGAHAHPAVLSGLKSQALQASQQGNGAYSQLVFDDTPQQARVALQRHAKAHEGHDELNLGHLRHQTDNQRLGPSGFGAELKSAHTVAVRAGAGMLLATDVASGADAHLESSPAAMQIESAKELMTDLASTAQKHKAQIAGEGKAEELSAVRDVQHSLDTIQVSSGAVAVAGEGGMGSAASFGEAQLQLAGPMGIAALTPASAVLAAGASTAITAGQDIDIAAQANLYHAVKAGISVFTYGKAQAASKPNTETGIRLHSASGKFSAQSQTGPTRITADRTITVASVTRSVTVAAKDTVLLTAQGAYLKLTGGNIEVHGPGKMAFRAGMKELTGPRSSTPVLPQLPKPGQVKNFMELNYRWDDLQPMVGAPYMVLFDDGTSVSGKLDAYGHARLENVPTQRAQVFYGEDEREAVPRKQPKSNAVFGAKATTDDEAQRLIAQYLAQEAEHYKSNFFPDEIERMANAVDGEGDVELEYDYHVHDYLYDDEDSADARDGERSYRDIHGKDEGEQA</sequence>
<evidence type="ECO:0000256" key="1">
    <source>
        <dbReference type="ARBA" id="ARBA00005558"/>
    </source>
</evidence>
<dbReference type="EMBL" id="JANUHA010000013">
    <property type="protein sequence ID" value="MCS0598113.1"/>
    <property type="molecule type" value="Genomic_DNA"/>
</dbReference>
<dbReference type="NCBIfam" id="TIGR03361">
    <property type="entry name" value="VI_Rhs_Vgr"/>
    <property type="match status" value="1"/>
</dbReference>
<comment type="caution">
    <text evidence="6">The sequence shown here is derived from an EMBL/GenBank/DDBJ whole genome shotgun (WGS) entry which is preliminary data.</text>
</comment>
<feature type="domain" description="Putative type VI secretion system Rhs element associated Vgr" evidence="5">
    <location>
        <begin position="589"/>
        <end position="695"/>
    </location>
</feature>
<dbReference type="InterPro" id="IPR017847">
    <property type="entry name" value="T6SS_RhsGE_Vgr_subset"/>
</dbReference>
<dbReference type="SUPFAM" id="SSF69279">
    <property type="entry name" value="Phage tail proteins"/>
    <property type="match status" value="2"/>
</dbReference>
<dbReference type="InterPro" id="IPR028244">
    <property type="entry name" value="T6SS_Rhs_Vgr_dom"/>
</dbReference>
<name>A0ABT2AQY6_9BURK</name>